<dbReference type="EMBL" id="CP094358">
    <property type="protein sequence ID" value="UOB18387.1"/>
    <property type="molecule type" value="Genomic_DNA"/>
</dbReference>
<organism evidence="6 7">
    <name type="scientific">Abyssalbus ytuae</name>
    <dbReference type="NCBI Taxonomy" id="2926907"/>
    <lineage>
        <taxon>Bacteria</taxon>
        <taxon>Pseudomonadati</taxon>
        <taxon>Bacteroidota</taxon>
        <taxon>Flavobacteriia</taxon>
        <taxon>Flavobacteriales</taxon>
        <taxon>Flavobacteriaceae</taxon>
        <taxon>Abyssalbus</taxon>
    </lineage>
</organism>
<dbReference type="KEGG" id="fbm:MQE35_03640"/>
<dbReference type="PANTHER" id="PTHR30146">
    <property type="entry name" value="LACI-RELATED TRANSCRIPTIONAL REPRESSOR"/>
    <property type="match status" value="1"/>
</dbReference>
<proteinExistence type="predicted"/>
<dbReference type="Gene3D" id="3.40.50.2300">
    <property type="match status" value="2"/>
</dbReference>
<dbReference type="InterPro" id="IPR001387">
    <property type="entry name" value="Cro/C1-type_HTH"/>
</dbReference>
<dbReference type="AlphaFoldDB" id="A0A9E7CUG4"/>
<evidence type="ECO:0000313" key="7">
    <source>
        <dbReference type="Proteomes" id="UP000831290"/>
    </source>
</evidence>
<keyword evidence="2" id="KW-0238">DNA-binding</keyword>
<dbReference type="GO" id="GO:0000976">
    <property type="term" value="F:transcription cis-regulatory region binding"/>
    <property type="evidence" value="ECO:0007669"/>
    <property type="project" value="TreeGrafter"/>
</dbReference>
<dbReference type="InterPro" id="IPR028082">
    <property type="entry name" value="Peripla_BP_I"/>
</dbReference>
<dbReference type="CDD" id="cd06267">
    <property type="entry name" value="PBP1_LacI_sugar_binding-like"/>
    <property type="match status" value="1"/>
</dbReference>
<feature type="domain" description="HTH lacI-type" evidence="4">
    <location>
        <begin position="5"/>
        <end position="59"/>
    </location>
</feature>
<dbReference type="SMART" id="SM00354">
    <property type="entry name" value="HTH_LACI"/>
    <property type="match status" value="1"/>
</dbReference>
<dbReference type="PROSITE" id="PS50932">
    <property type="entry name" value="HTH_LACI_2"/>
    <property type="match status" value="1"/>
</dbReference>
<reference evidence="6" key="1">
    <citation type="submission" date="2022-03" db="EMBL/GenBank/DDBJ databases">
        <title>Description of Abyssus ytuae gen. nov., sp. nov., a novel member of the family Flavobacteriaceae isolated from the sediment of Mariana Trench.</title>
        <authorList>
            <person name="Zhang J."/>
            <person name="Xu X."/>
        </authorList>
    </citation>
    <scope>NUCLEOTIDE SEQUENCE</scope>
    <source>
        <strain evidence="6">MT3330</strain>
    </source>
</reference>
<dbReference type="PANTHER" id="PTHR30146:SF109">
    <property type="entry name" value="HTH-TYPE TRANSCRIPTIONAL REGULATOR GALS"/>
    <property type="match status" value="1"/>
</dbReference>
<keyword evidence="3" id="KW-0804">Transcription</keyword>
<evidence type="ECO:0000256" key="1">
    <source>
        <dbReference type="ARBA" id="ARBA00023015"/>
    </source>
</evidence>
<sequence>MEKKLTLKTLAKELNVSVSTVSKSLSGSKEISTAMKEKVQKLAKQYNYTPHPIARSLKMRRTSNICVLIPNILANFFAEVLMGIEEEASKHGYNIITIITGESYEKEAKNIHLFLNGAVDGFIVSIAKETQETQKFDHFQKAIDVGYPMVMFDRVADEIHCDKIVIDDFNITYNTTKDLIDSGCRNIIFISTINKTSVGKLRIKGYTAAIKERKKELAAPVVLEMKNFQEYKVKLSGYLDENEVDAIISADELSAVYALNIVNSKGYKIPEEISIVGFTDGILPENSTPPLTTIDQKAVKIGKTSVNTLIKRLNSEESTSYTTQVIEAELVERQSTIISKGGIKTT</sequence>
<evidence type="ECO:0000259" key="5">
    <source>
        <dbReference type="PROSITE" id="PS50943"/>
    </source>
</evidence>
<dbReference type="SUPFAM" id="SSF53822">
    <property type="entry name" value="Periplasmic binding protein-like I"/>
    <property type="match status" value="1"/>
</dbReference>
<keyword evidence="7" id="KW-1185">Reference proteome</keyword>
<evidence type="ECO:0000259" key="4">
    <source>
        <dbReference type="PROSITE" id="PS50932"/>
    </source>
</evidence>
<evidence type="ECO:0000256" key="3">
    <source>
        <dbReference type="ARBA" id="ARBA00023163"/>
    </source>
</evidence>
<dbReference type="Gene3D" id="1.10.260.40">
    <property type="entry name" value="lambda repressor-like DNA-binding domains"/>
    <property type="match status" value="1"/>
</dbReference>
<evidence type="ECO:0000313" key="6">
    <source>
        <dbReference type="EMBL" id="UOB18387.1"/>
    </source>
</evidence>
<dbReference type="InterPro" id="IPR000843">
    <property type="entry name" value="HTH_LacI"/>
</dbReference>
<dbReference type="Proteomes" id="UP000831290">
    <property type="component" value="Chromosome"/>
</dbReference>
<dbReference type="PROSITE" id="PS50943">
    <property type="entry name" value="HTH_CROC1"/>
    <property type="match status" value="1"/>
</dbReference>
<dbReference type="GO" id="GO:0003700">
    <property type="term" value="F:DNA-binding transcription factor activity"/>
    <property type="evidence" value="ECO:0007669"/>
    <property type="project" value="TreeGrafter"/>
</dbReference>
<feature type="domain" description="HTH cro/C1-type" evidence="5">
    <location>
        <begin position="2"/>
        <end position="53"/>
    </location>
</feature>
<dbReference type="Pfam" id="PF13377">
    <property type="entry name" value="Peripla_BP_3"/>
    <property type="match status" value="1"/>
</dbReference>
<name>A0A9E7CUG4_9FLAO</name>
<evidence type="ECO:0000256" key="2">
    <source>
        <dbReference type="ARBA" id="ARBA00023125"/>
    </source>
</evidence>
<dbReference type="Pfam" id="PF00356">
    <property type="entry name" value="LacI"/>
    <property type="match status" value="1"/>
</dbReference>
<dbReference type="RefSeq" id="WP_255844572.1">
    <property type="nucleotide sequence ID" value="NZ_CP094358.1"/>
</dbReference>
<protein>
    <submittedName>
        <fullName evidence="6">LacI family transcriptional regulator</fullName>
    </submittedName>
</protein>
<keyword evidence="1" id="KW-0805">Transcription regulation</keyword>
<gene>
    <name evidence="6" type="ORF">MQE35_03640</name>
</gene>
<dbReference type="InterPro" id="IPR046335">
    <property type="entry name" value="LacI/GalR-like_sensor"/>
</dbReference>
<dbReference type="CDD" id="cd01392">
    <property type="entry name" value="HTH_LacI"/>
    <property type="match status" value="1"/>
</dbReference>
<accession>A0A9E7CUG4</accession>
<dbReference type="InterPro" id="IPR010982">
    <property type="entry name" value="Lambda_DNA-bd_dom_sf"/>
</dbReference>
<dbReference type="SUPFAM" id="SSF47413">
    <property type="entry name" value="lambda repressor-like DNA-binding domains"/>
    <property type="match status" value="1"/>
</dbReference>